<dbReference type="PANTHER" id="PTHR47655">
    <property type="entry name" value="QUINIC ACID UTILIZATION ACTIVATOR"/>
    <property type="match status" value="1"/>
</dbReference>
<dbReference type="PANTHER" id="PTHR47655:SF2">
    <property type="entry name" value="QUINIC ACID UTILIZATION ACTIVATOR"/>
    <property type="match status" value="1"/>
</dbReference>
<sequence>MSSQGQGKRRAPQPSAADKPVKRTRVSRACDQCRLAREKCNGAQPTCSTCSTSKRACTYTANVKKRGIQPGYIRALELALACLFQHDPNNEALVNEKLAQGGSSSLLLSRDSKESNKLHKRWRKARFYNDVDRILSGGEPSRHDQSEPLSPDSDEDNSDADEPSSATVSIDRESRRLVHQPVSSGLAHRLPSQDSSQVATRVSIPVDGWRLLEDYFVKTHCWFPICEKHDILKLSYSYPAEGLPLSPTISESGLHAELWSVLAVASFQDHSSSEHSSQVEVPLATPAQIYDTTKILIPDEMGQFDLGHVKGLLNLAICNIIQSSMGAAWLLVSYASRVLDIMDPSLLVMNPRYKHVVHGCILLDGLLALHLDKHPYFRKSEAQEAGKIDEDGLDEWQPWTGTTIQGFAQPRNPLLALSTFNAIPYIVSLLADGEEPMQGSLRQLQLWETSLPPKLAYICEASSPGPLNPPAVLFQATYHCVSFRLTSAHSSFLRLLDLLEKAQDQIGWRQLPPVLRCLLTSVERQNNGSLLSSRMQTRLQKLRSAASVAWPKRGNRTQWQVYHSHARDTAAPAQMSTPIPITQTLQRTTLGDNSNVALSSLEPNLPDRSMALLGSQVHPFQGPSMSTQPDAHYSEVPSDLESFFDELASLDTTNAMSNQPQFMQNLGFAPDANMADLFSEYIPLQSTAFVSHDNSESMNLDHYGFYDGS</sequence>
<dbReference type="SMART" id="SM00066">
    <property type="entry name" value="GAL4"/>
    <property type="match status" value="1"/>
</dbReference>
<dbReference type="GO" id="GO:0000981">
    <property type="term" value="F:DNA-binding transcription factor activity, RNA polymerase II-specific"/>
    <property type="evidence" value="ECO:0007669"/>
    <property type="project" value="InterPro"/>
</dbReference>
<feature type="domain" description="Zn(2)-C6 fungal-type" evidence="3">
    <location>
        <begin position="29"/>
        <end position="59"/>
    </location>
</feature>
<evidence type="ECO:0000313" key="4">
    <source>
        <dbReference type="EMBL" id="KAF2033723.1"/>
    </source>
</evidence>
<dbReference type="PROSITE" id="PS50048">
    <property type="entry name" value="ZN2_CY6_FUNGAL_2"/>
    <property type="match status" value="1"/>
</dbReference>
<accession>A0A9P4LQ23</accession>
<name>A0A9P4LQ23_9PLEO</name>
<evidence type="ECO:0000259" key="3">
    <source>
        <dbReference type="PROSITE" id="PS50048"/>
    </source>
</evidence>
<dbReference type="InterPro" id="IPR001138">
    <property type="entry name" value="Zn2Cys6_DnaBD"/>
</dbReference>
<dbReference type="Gene3D" id="4.10.240.10">
    <property type="entry name" value="Zn(2)-C6 fungal-type DNA-binding domain"/>
    <property type="match status" value="1"/>
</dbReference>
<gene>
    <name evidence="4" type="ORF">EK21DRAFT_98123</name>
</gene>
<dbReference type="GO" id="GO:0008270">
    <property type="term" value="F:zinc ion binding"/>
    <property type="evidence" value="ECO:0007669"/>
    <property type="project" value="InterPro"/>
</dbReference>
<dbReference type="AlphaFoldDB" id="A0A9P4LQ23"/>
<dbReference type="EMBL" id="ML978165">
    <property type="protein sequence ID" value="KAF2033723.1"/>
    <property type="molecule type" value="Genomic_DNA"/>
</dbReference>
<dbReference type="GO" id="GO:0045944">
    <property type="term" value="P:positive regulation of transcription by RNA polymerase II"/>
    <property type="evidence" value="ECO:0007669"/>
    <property type="project" value="TreeGrafter"/>
</dbReference>
<protein>
    <recommendedName>
        <fullName evidence="3">Zn(2)-C6 fungal-type domain-containing protein</fullName>
    </recommendedName>
</protein>
<dbReference type="SUPFAM" id="SSF57701">
    <property type="entry name" value="Zn2/Cys6 DNA-binding domain"/>
    <property type="match status" value="1"/>
</dbReference>
<comment type="caution">
    <text evidence="4">The sequence shown here is derived from an EMBL/GenBank/DDBJ whole genome shotgun (WGS) entry which is preliminary data.</text>
</comment>
<dbReference type="InterPro" id="IPR036864">
    <property type="entry name" value="Zn2-C6_fun-type_DNA-bd_sf"/>
</dbReference>
<evidence type="ECO:0000313" key="5">
    <source>
        <dbReference type="Proteomes" id="UP000799777"/>
    </source>
</evidence>
<reference evidence="4" key="1">
    <citation type="journal article" date="2020" name="Stud. Mycol.">
        <title>101 Dothideomycetes genomes: a test case for predicting lifestyles and emergence of pathogens.</title>
        <authorList>
            <person name="Haridas S."/>
            <person name="Albert R."/>
            <person name="Binder M."/>
            <person name="Bloem J."/>
            <person name="Labutti K."/>
            <person name="Salamov A."/>
            <person name="Andreopoulos B."/>
            <person name="Baker S."/>
            <person name="Barry K."/>
            <person name="Bills G."/>
            <person name="Bluhm B."/>
            <person name="Cannon C."/>
            <person name="Castanera R."/>
            <person name="Culley D."/>
            <person name="Daum C."/>
            <person name="Ezra D."/>
            <person name="Gonzalez J."/>
            <person name="Henrissat B."/>
            <person name="Kuo A."/>
            <person name="Liang C."/>
            <person name="Lipzen A."/>
            <person name="Lutzoni F."/>
            <person name="Magnuson J."/>
            <person name="Mondo S."/>
            <person name="Nolan M."/>
            <person name="Ohm R."/>
            <person name="Pangilinan J."/>
            <person name="Park H.-J."/>
            <person name="Ramirez L."/>
            <person name="Alfaro M."/>
            <person name="Sun H."/>
            <person name="Tritt A."/>
            <person name="Yoshinaga Y."/>
            <person name="Zwiers L.-H."/>
            <person name="Turgeon B."/>
            <person name="Goodwin S."/>
            <person name="Spatafora J."/>
            <person name="Crous P."/>
            <person name="Grigoriev I."/>
        </authorList>
    </citation>
    <scope>NUCLEOTIDE SEQUENCE</scope>
    <source>
        <strain evidence="4">CBS 110217</strain>
    </source>
</reference>
<dbReference type="Proteomes" id="UP000799777">
    <property type="component" value="Unassembled WGS sequence"/>
</dbReference>
<organism evidence="4 5">
    <name type="scientific">Setomelanomma holmii</name>
    <dbReference type="NCBI Taxonomy" id="210430"/>
    <lineage>
        <taxon>Eukaryota</taxon>
        <taxon>Fungi</taxon>
        <taxon>Dikarya</taxon>
        <taxon>Ascomycota</taxon>
        <taxon>Pezizomycotina</taxon>
        <taxon>Dothideomycetes</taxon>
        <taxon>Pleosporomycetidae</taxon>
        <taxon>Pleosporales</taxon>
        <taxon>Pleosporineae</taxon>
        <taxon>Phaeosphaeriaceae</taxon>
        <taxon>Setomelanomma</taxon>
    </lineage>
</organism>
<dbReference type="CDD" id="cd12148">
    <property type="entry name" value="fungal_TF_MHR"/>
    <property type="match status" value="1"/>
</dbReference>
<feature type="region of interest" description="Disordered" evidence="2">
    <location>
        <begin position="1"/>
        <end position="23"/>
    </location>
</feature>
<feature type="region of interest" description="Disordered" evidence="2">
    <location>
        <begin position="134"/>
        <end position="174"/>
    </location>
</feature>
<evidence type="ECO:0000256" key="2">
    <source>
        <dbReference type="SAM" id="MobiDB-lite"/>
    </source>
</evidence>
<proteinExistence type="predicted"/>
<dbReference type="CDD" id="cd00067">
    <property type="entry name" value="GAL4"/>
    <property type="match status" value="1"/>
</dbReference>
<keyword evidence="1" id="KW-0539">Nucleus</keyword>
<dbReference type="PROSITE" id="PS00463">
    <property type="entry name" value="ZN2_CY6_FUNGAL_1"/>
    <property type="match status" value="1"/>
</dbReference>
<feature type="compositionally biased region" description="Acidic residues" evidence="2">
    <location>
        <begin position="152"/>
        <end position="162"/>
    </location>
</feature>
<keyword evidence="5" id="KW-1185">Reference proteome</keyword>
<evidence type="ECO:0000256" key="1">
    <source>
        <dbReference type="ARBA" id="ARBA00023242"/>
    </source>
</evidence>
<dbReference type="Pfam" id="PF00172">
    <property type="entry name" value="Zn_clus"/>
    <property type="match status" value="1"/>
</dbReference>
<dbReference type="OrthoDB" id="3364175at2759"/>
<dbReference type="InterPro" id="IPR052783">
    <property type="entry name" value="Metabolic/Drug-Res_Regulator"/>
</dbReference>